<evidence type="ECO:0000256" key="1">
    <source>
        <dbReference type="SAM" id="SignalP"/>
    </source>
</evidence>
<name>A0A518HXG4_9BACT</name>
<evidence type="ECO:0000313" key="2">
    <source>
        <dbReference type="EMBL" id="QDV45417.1"/>
    </source>
</evidence>
<gene>
    <name evidence="2" type="ORF">Enr13x_52960</name>
</gene>
<feature type="signal peptide" evidence="1">
    <location>
        <begin position="1"/>
        <end position="25"/>
    </location>
</feature>
<dbReference type="EMBL" id="CP037423">
    <property type="protein sequence ID" value="QDV45417.1"/>
    <property type="molecule type" value="Genomic_DNA"/>
</dbReference>
<dbReference type="Proteomes" id="UP000319004">
    <property type="component" value="Chromosome"/>
</dbReference>
<sequence precursor="true">MNRTRSIGQICVVLLAACCAAAARADDALQIAWQSSPALFANHDFDYRIQLTSRQATRGRLSWQLTVLHRTLGRGEQSVDLQARKTTTVDLPLRIPPLRPGVAQEATLQVSFVTAGQASTSDERKLWLFSRDPFAGRQHWLQRFEIELYDPVGKTGELFSQAKLPYRMIRSLDALDLHRRGVVIIAPGVSLKSKPALAQTVWELAAGGRIVLWFAPRDGSFDFGFSAENKAPGNLSLAGSTIVKGLDHRLDPGHWSDRESDTIGFRFAARRNRPQLQVTSGADGWWWFDAEFDDPAGRLIVCGGDLTDRWQESPTPRYLLAAMLQYADNEHHHRTQPLDRQDLP</sequence>
<dbReference type="AlphaFoldDB" id="A0A518HXG4"/>
<organism evidence="2 3">
    <name type="scientific">Stieleria neptunia</name>
    <dbReference type="NCBI Taxonomy" id="2527979"/>
    <lineage>
        <taxon>Bacteria</taxon>
        <taxon>Pseudomonadati</taxon>
        <taxon>Planctomycetota</taxon>
        <taxon>Planctomycetia</taxon>
        <taxon>Pirellulales</taxon>
        <taxon>Pirellulaceae</taxon>
        <taxon>Stieleria</taxon>
    </lineage>
</organism>
<dbReference type="KEGG" id="snep:Enr13x_52960"/>
<proteinExistence type="predicted"/>
<keyword evidence="1" id="KW-0732">Signal</keyword>
<protein>
    <submittedName>
        <fullName evidence="2">Uncharacterized protein</fullName>
    </submittedName>
</protein>
<feature type="chain" id="PRO_5021715038" evidence="1">
    <location>
        <begin position="26"/>
        <end position="344"/>
    </location>
</feature>
<dbReference type="RefSeq" id="WP_145389583.1">
    <property type="nucleotide sequence ID" value="NZ_CP037423.1"/>
</dbReference>
<dbReference type="PROSITE" id="PS51257">
    <property type="entry name" value="PROKAR_LIPOPROTEIN"/>
    <property type="match status" value="1"/>
</dbReference>
<accession>A0A518HXG4</accession>
<dbReference type="OrthoDB" id="284928at2"/>
<reference evidence="2 3" key="1">
    <citation type="submission" date="2019-03" db="EMBL/GenBank/DDBJ databases">
        <title>Deep-cultivation of Planctomycetes and their phenomic and genomic characterization uncovers novel biology.</title>
        <authorList>
            <person name="Wiegand S."/>
            <person name="Jogler M."/>
            <person name="Boedeker C."/>
            <person name="Pinto D."/>
            <person name="Vollmers J."/>
            <person name="Rivas-Marin E."/>
            <person name="Kohn T."/>
            <person name="Peeters S.H."/>
            <person name="Heuer A."/>
            <person name="Rast P."/>
            <person name="Oberbeckmann S."/>
            <person name="Bunk B."/>
            <person name="Jeske O."/>
            <person name="Meyerdierks A."/>
            <person name="Storesund J.E."/>
            <person name="Kallscheuer N."/>
            <person name="Luecker S."/>
            <person name="Lage O.M."/>
            <person name="Pohl T."/>
            <person name="Merkel B.J."/>
            <person name="Hornburger P."/>
            <person name="Mueller R.-W."/>
            <person name="Bruemmer F."/>
            <person name="Labrenz M."/>
            <person name="Spormann A.M."/>
            <person name="Op den Camp H."/>
            <person name="Overmann J."/>
            <person name="Amann R."/>
            <person name="Jetten M.S.M."/>
            <person name="Mascher T."/>
            <person name="Medema M.H."/>
            <person name="Devos D.P."/>
            <person name="Kaster A.-K."/>
            <person name="Ovreas L."/>
            <person name="Rohde M."/>
            <person name="Galperin M.Y."/>
            <person name="Jogler C."/>
        </authorList>
    </citation>
    <scope>NUCLEOTIDE SEQUENCE [LARGE SCALE GENOMIC DNA]</scope>
    <source>
        <strain evidence="2 3">Enr13</strain>
    </source>
</reference>
<evidence type="ECO:0000313" key="3">
    <source>
        <dbReference type="Proteomes" id="UP000319004"/>
    </source>
</evidence>
<keyword evidence="3" id="KW-1185">Reference proteome</keyword>